<evidence type="ECO:0000313" key="5">
    <source>
        <dbReference type="EMBL" id="MBS4194200.1"/>
    </source>
</evidence>
<keyword evidence="2 5" id="KW-0489">Methyltransferase</keyword>
<evidence type="ECO:0000256" key="3">
    <source>
        <dbReference type="ARBA" id="ARBA00022679"/>
    </source>
</evidence>
<dbReference type="RefSeq" id="WP_213123403.1">
    <property type="nucleotide sequence ID" value="NZ_JAGYPG010000001.1"/>
</dbReference>
<accession>A0A942TAK8</accession>
<reference evidence="5 6" key="1">
    <citation type="submission" date="2021-05" db="EMBL/GenBank/DDBJ databases">
        <title>Novel Bacillus species.</title>
        <authorList>
            <person name="Liu G."/>
        </authorList>
    </citation>
    <scope>NUCLEOTIDE SEQUENCE [LARGE SCALE GENOMIC DNA]</scope>
    <source>
        <strain evidence="6">FJAT-49780</strain>
    </source>
</reference>
<dbReference type="GO" id="GO:0032259">
    <property type="term" value="P:methylation"/>
    <property type="evidence" value="ECO:0007669"/>
    <property type="project" value="UniProtKB-KW"/>
</dbReference>
<dbReference type="EMBL" id="JAGYPG010000001">
    <property type="protein sequence ID" value="MBS4194200.1"/>
    <property type="molecule type" value="Genomic_DNA"/>
</dbReference>
<dbReference type="PANTHER" id="PTHR44942:SF4">
    <property type="entry name" value="METHYLTRANSFERASE TYPE 11 DOMAIN-CONTAINING PROTEIN"/>
    <property type="match status" value="1"/>
</dbReference>
<protein>
    <submittedName>
        <fullName evidence="5">Methyltransferase domain-containing protein</fullName>
    </submittedName>
</protein>
<evidence type="ECO:0000313" key="6">
    <source>
        <dbReference type="Proteomes" id="UP000681414"/>
    </source>
</evidence>
<dbReference type="PANTHER" id="PTHR44942">
    <property type="entry name" value="METHYLTRANSF_11 DOMAIN-CONTAINING PROTEIN"/>
    <property type="match status" value="1"/>
</dbReference>
<dbReference type="SUPFAM" id="SSF53335">
    <property type="entry name" value="S-adenosyl-L-methionine-dependent methyltransferases"/>
    <property type="match status" value="1"/>
</dbReference>
<keyword evidence="3" id="KW-0808">Transferase</keyword>
<dbReference type="CDD" id="cd02440">
    <property type="entry name" value="AdoMet_MTases"/>
    <property type="match status" value="1"/>
</dbReference>
<comment type="similarity">
    <text evidence="1">Belongs to the methyltransferase superfamily.</text>
</comment>
<dbReference type="Proteomes" id="UP000681414">
    <property type="component" value="Unassembled WGS sequence"/>
</dbReference>
<dbReference type="InterPro" id="IPR013216">
    <property type="entry name" value="Methyltransf_11"/>
</dbReference>
<dbReference type="InterPro" id="IPR029063">
    <property type="entry name" value="SAM-dependent_MTases_sf"/>
</dbReference>
<feature type="domain" description="Methyltransferase type 11" evidence="4">
    <location>
        <begin position="43"/>
        <end position="135"/>
    </location>
</feature>
<organism evidence="5 6">
    <name type="scientific">Lederbergia citri</name>
    <dbReference type="NCBI Taxonomy" id="2833580"/>
    <lineage>
        <taxon>Bacteria</taxon>
        <taxon>Bacillati</taxon>
        <taxon>Bacillota</taxon>
        <taxon>Bacilli</taxon>
        <taxon>Bacillales</taxon>
        <taxon>Bacillaceae</taxon>
        <taxon>Lederbergia</taxon>
    </lineage>
</organism>
<sequence>MTNINKFNGKSIVYSKFRPDYPDQLVIDLIDENNLNDKSVVADIGSGTGIMTRKLLNFGLKVFAVEPNMEMRTVAEEKLKSYKFYFSVDGSAENTSLSPSSVDFITVAQAFHWFDLRNFQRECHRILKPHGKVAIISNERIRETAINQEIESIFKRFCPEFKGFSNGLVDSKDIFDRFFKDDYSLKMYDNPLMYNKKSFIGRHLSSSFSLNEDHEYYPMLVEALTNTFEKYQKNGTIILPNVTKCRFGFVNNI</sequence>
<proteinExistence type="inferred from homology"/>
<dbReference type="AlphaFoldDB" id="A0A942TAK8"/>
<dbReference type="Gene3D" id="3.40.50.150">
    <property type="entry name" value="Vaccinia Virus protein VP39"/>
    <property type="match status" value="1"/>
</dbReference>
<keyword evidence="6" id="KW-1185">Reference proteome</keyword>
<gene>
    <name evidence="5" type="ORF">KHA97_03810</name>
</gene>
<evidence type="ECO:0000256" key="1">
    <source>
        <dbReference type="ARBA" id="ARBA00008361"/>
    </source>
</evidence>
<evidence type="ECO:0000259" key="4">
    <source>
        <dbReference type="Pfam" id="PF08241"/>
    </source>
</evidence>
<dbReference type="InterPro" id="IPR051052">
    <property type="entry name" value="Diverse_substrate_MTase"/>
</dbReference>
<comment type="caution">
    <text evidence="5">The sequence shown here is derived from an EMBL/GenBank/DDBJ whole genome shotgun (WGS) entry which is preliminary data.</text>
</comment>
<dbReference type="GO" id="GO:0008757">
    <property type="term" value="F:S-adenosylmethionine-dependent methyltransferase activity"/>
    <property type="evidence" value="ECO:0007669"/>
    <property type="project" value="InterPro"/>
</dbReference>
<dbReference type="Pfam" id="PF08241">
    <property type="entry name" value="Methyltransf_11"/>
    <property type="match status" value="1"/>
</dbReference>
<name>A0A942TAK8_9BACI</name>
<evidence type="ECO:0000256" key="2">
    <source>
        <dbReference type="ARBA" id="ARBA00022603"/>
    </source>
</evidence>